<evidence type="ECO:0000256" key="4">
    <source>
        <dbReference type="ARBA" id="ARBA00022692"/>
    </source>
</evidence>
<dbReference type="InterPro" id="IPR027417">
    <property type="entry name" value="P-loop_NTPase"/>
</dbReference>
<sequence>MAKEKLQQTRVKTPTILQMESTECGATSLSIILAYYGKYISPEEARVACNISRDGTKAINIVKAARHYGMDAFGANVDIDEFEHVKVPFIAYWEFNHFLVVEGFDAKTVFLNDPATGPRKISWEEFGKSYTGVVLELTPGEGFEKGGTPERSTLSLLFDRIGNNYWPMLFIILTTVALIIPQVATPIFTKAFIDHLLIDNQRSLIPVVLLGLAFTTIAEVLFSILQFKALRRLQFKLNIVNSIQFLWHLLHLPIRYFQQRASGDIANRNSLNEELALLLSKNLPAQVVGIFEMLAFGLVIFLLSWQIGIALFLLTSLNLFSMLLGRRFLLDYGRRYAQNKGKLDGIEANGFQIIETLKVAALESHFFNRWLAHYTEYLTTEQRLHWIGALLGLIPSLLGFWANLVIICYGAYLVMSGVITIGSVVAIQALLSSFLQPLNNLIGFYHQLNQIKGDIVRLDDVVNTPSDAHFDSRQTRQEAPPVPEDKRILQVTNLGFSFSPLDPPVLYDVSLELRQGERVAVVGQSGSGKSTLAKLITGVYQPTEGSIDLNGCPIAELSRLSISKLLAQVDQNILFLPGTLRDNLSFWDKSLKDEQLYQALKAVEMDEIIRARGGLDILINESGNNFSGGQRQRLEIARAILRQAPLLVLDEATSAMDTVLERQIYDNLWAMNTSLLIIAHRLSAIRDCDRIYVLDQGQLTQTGTHEELVEQAGLYRELINQEM</sequence>
<accession>A0A0W0Y5I1</accession>
<evidence type="ECO:0000313" key="13">
    <source>
        <dbReference type="EMBL" id="KTD51922.1"/>
    </source>
</evidence>
<evidence type="ECO:0000259" key="11">
    <source>
        <dbReference type="PROSITE" id="PS50929"/>
    </source>
</evidence>
<evidence type="ECO:0000256" key="7">
    <source>
        <dbReference type="ARBA" id="ARBA00022989"/>
    </source>
</evidence>
<keyword evidence="4 9" id="KW-0812">Transmembrane</keyword>
<dbReference type="OrthoDB" id="9806127at2"/>
<organism evidence="13 14">
    <name type="scientific">Legionella quinlivanii</name>
    <dbReference type="NCBI Taxonomy" id="45073"/>
    <lineage>
        <taxon>Bacteria</taxon>
        <taxon>Pseudomonadati</taxon>
        <taxon>Pseudomonadota</taxon>
        <taxon>Gammaproteobacteria</taxon>
        <taxon>Legionellales</taxon>
        <taxon>Legionellaceae</taxon>
        <taxon>Legionella</taxon>
    </lineage>
</organism>
<proteinExistence type="predicted"/>
<dbReference type="EMBL" id="LNYS01000006">
    <property type="protein sequence ID" value="KTD51922.1"/>
    <property type="molecule type" value="Genomic_DNA"/>
</dbReference>
<feature type="transmembrane region" description="Helical" evidence="9">
    <location>
        <begin position="384"/>
        <end position="403"/>
    </location>
</feature>
<reference evidence="13 14" key="1">
    <citation type="submission" date="2015-11" db="EMBL/GenBank/DDBJ databases">
        <title>Genomic analysis of 38 Legionella species identifies large and diverse effector repertoires.</title>
        <authorList>
            <person name="Burstein D."/>
            <person name="Amaro F."/>
            <person name="Zusman T."/>
            <person name="Lifshitz Z."/>
            <person name="Cohen O."/>
            <person name="Gilbert J.A."/>
            <person name="Pupko T."/>
            <person name="Shuman H.A."/>
            <person name="Segal G."/>
        </authorList>
    </citation>
    <scope>NUCLEOTIDE SEQUENCE [LARGE SCALE GENOMIC DNA]</scope>
    <source>
        <strain evidence="13 14">CDC#1442-AUS-E</strain>
    </source>
</reference>
<evidence type="ECO:0000313" key="14">
    <source>
        <dbReference type="Proteomes" id="UP000054618"/>
    </source>
</evidence>
<dbReference type="GO" id="GO:0034040">
    <property type="term" value="F:ATPase-coupled lipid transmembrane transporter activity"/>
    <property type="evidence" value="ECO:0007669"/>
    <property type="project" value="TreeGrafter"/>
</dbReference>
<dbReference type="PATRIC" id="fig|45073.5.peg.808"/>
<dbReference type="InterPro" id="IPR036640">
    <property type="entry name" value="ABC1_TM_sf"/>
</dbReference>
<feature type="domain" description="ABC transmembrane type-1" evidence="11">
    <location>
        <begin position="169"/>
        <end position="450"/>
    </location>
</feature>
<dbReference type="SUPFAM" id="SSF90123">
    <property type="entry name" value="ABC transporter transmembrane region"/>
    <property type="match status" value="1"/>
</dbReference>
<gene>
    <name evidence="13" type="ORF">Lqui_0766</name>
</gene>
<feature type="domain" description="Peptidase C39" evidence="12">
    <location>
        <begin position="18"/>
        <end position="137"/>
    </location>
</feature>
<dbReference type="SMART" id="SM00382">
    <property type="entry name" value="AAA"/>
    <property type="match status" value="1"/>
</dbReference>
<dbReference type="Pfam" id="PF00664">
    <property type="entry name" value="ABC_membrane"/>
    <property type="match status" value="1"/>
</dbReference>
<evidence type="ECO:0000256" key="3">
    <source>
        <dbReference type="ARBA" id="ARBA00022475"/>
    </source>
</evidence>
<dbReference type="GO" id="GO:0140359">
    <property type="term" value="F:ABC-type transporter activity"/>
    <property type="evidence" value="ECO:0007669"/>
    <property type="project" value="InterPro"/>
</dbReference>
<dbReference type="InterPro" id="IPR005074">
    <property type="entry name" value="Peptidase_C39"/>
</dbReference>
<feature type="transmembrane region" description="Helical" evidence="9">
    <location>
        <begin position="409"/>
        <end position="431"/>
    </location>
</feature>
<keyword evidence="6" id="KW-0067">ATP-binding</keyword>
<dbReference type="PROSITE" id="PS50929">
    <property type="entry name" value="ABC_TM1F"/>
    <property type="match status" value="1"/>
</dbReference>
<dbReference type="Gene3D" id="3.40.50.300">
    <property type="entry name" value="P-loop containing nucleotide triphosphate hydrolases"/>
    <property type="match status" value="1"/>
</dbReference>
<name>A0A0W0Y5I1_9GAMM</name>
<dbReference type="Pfam" id="PF00005">
    <property type="entry name" value="ABC_tran"/>
    <property type="match status" value="1"/>
</dbReference>
<feature type="domain" description="ABC transporter" evidence="10">
    <location>
        <begin position="489"/>
        <end position="721"/>
    </location>
</feature>
<dbReference type="InterPro" id="IPR003439">
    <property type="entry name" value="ABC_transporter-like_ATP-bd"/>
</dbReference>
<dbReference type="InterPro" id="IPR017871">
    <property type="entry name" value="ABC_transporter-like_CS"/>
</dbReference>
<dbReference type="FunFam" id="3.40.50.300:FF:000299">
    <property type="entry name" value="ABC transporter ATP-binding protein/permease"/>
    <property type="match status" value="1"/>
</dbReference>
<dbReference type="Gene3D" id="1.20.1560.10">
    <property type="entry name" value="ABC transporter type 1, transmembrane domain"/>
    <property type="match status" value="1"/>
</dbReference>
<keyword evidence="5" id="KW-0547">Nucleotide-binding</keyword>
<dbReference type="PROSITE" id="PS00211">
    <property type="entry name" value="ABC_TRANSPORTER_1"/>
    <property type="match status" value="1"/>
</dbReference>
<evidence type="ECO:0000259" key="10">
    <source>
        <dbReference type="PROSITE" id="PS50893"/>
    </source>
</evidence>
<keyword evidence="7 9" id="KW-1133">Transmembrane helix</keyword>
<protein>
    <submittedName>
        <fullName evidence="13">Uncharacterized protein</fullName>
    </submittedName>
</protein>
<dbReference type="GO" id="GO:0005524">
    <property type="term" value="F:ATP binding"/>
    <property type="evidence" value="ECO:0007669"/>
    <property type="project" value="UniProtKB-KW"/>
</dbReference>
<dbReference type="InterPro" id="IPR003593">
    <property type="entry name" value="AAA+_ATPase"/>
</dbReference>
<evidence type="ECO:0000256" key="8">
    <source>
        <dbReference type="ARBA" id="ARBA00023136"/>
    </source>
</evidence>
<evidence type="ECO:0000256" key="9">
    <source>
        <dbReference type="SAM" id="Phobius"/>
    </source>
</evidence>
<dbReference type="PROSITE" id="PS50990">
    <property type="entry name" value="PEPTIDASE_C39"/>
    <property type="match status" value="1"/>
</dbReference>
<dbReference type="PANTHER" id="PTHR24221:SF233">
    <property type="entry name" value="ATP-BINDING_PERMEASE FUSION ABC TRANSPORTER-RELATED"/>
    <property type="match status" value="1"/>
</dbReference>
<dbReference type="SUPFAM" id="SSF52540">
    <property type="entry name" value="P-loop containing nucleoside triphosphate hydrolases"/>
    <property type="match status" value="1"/>
</dbReference>
<keyword evidence="8 9" id="KW-0472">Membrane</keyword>
<dbReference type="GO" id="GO:0006508">
    <property type="term" value="P:proteolysis"/>
    <property type="evidence" value="ECO:0007669"/>
    <property type="project" value="InterPro"/>
</dbReference>
<dbReference type="PANTHER" id="PTHR24221">
    <property type="entry name" value="ATP-BINDING CASSETTE SUB-FAMILY B"/>
    <property type="match status" value="1"/>
</dbReference>
<dbReference type="GO" id="GO:0008233">
    <property type="term" value="F:peptidase activity"/>
    <property type="evidence" value="ECO:0007669"/>
    <property type="project" value="InterPro"/>
</dbReference>
<comment type="caution">
    <text evidence="13">The sequence shown here is derived from an EMBL/GenBank/DDBJ whole genome shotgun (WGS) entry which is preliminary data.</text>
</comment>
<dbReference type="STRING" id="45073.Lqui_0766"/>
<dbReference type="GO" id="GO:0016887">
    <property type="term" value="F:ATP hydrolysis activity"/>
    <property type="evidence" value="ECO:0007669"/>
    <property type="project" value="InterPro"/>
</dbReference>
<dbReference type="PROSITE" id="PS50893">
    <property type="entry name" value="ABC_TRANSPORTER_2"/>
    <property type="match status" value="1"/>
</dbReference>
<feature type="transmembrane region" description="Helical" evidence="9">
    <location>
        <begin position="165"/>
        <end position="184"/>
    </location>
</feature>
<dbReference type="InterPro" id="IPR039421">
    <property type="entry name" value="Type_1_exporter"/>
</dbReference>
<dbReference type="GO" id="GO:0005886">
    <property type="term" value="C:plasma membrane"/>
    <property type="evidence" value="ECO:0007669"/>
    <property type="project" value="UniProtKB-SubCell"/>
</dbReference>
<keyword evidence="14" id="KW-1185">Reference proteome</keyword>
<dbReference type="Pfam" id="PF03412">
    <property type="entry name" value="Peptidase_C39"/>
    <property type="match status" value="1"/>
</dbReference>
<dbReference type="Gene3D" id="3.90.70.10">
    <property type="entry name" value="Cysteine proteinases"/>
    <property type="match status" value="1"/>
</dbReference>
<dbReference type="RefSeq" id="WP_058506864.1">
    <property type="nucleotide sequence ID" value="NZ_CAAAIK010000015.1"/>
</dbReference>
<keyword evidence="2" id="KW-0813">Transport</keyword>
<evidence type="ECO:0000256" key="2">
    <source>
        <dbReference type="ARBA" id="ARBA00022448"/>
    </source>
</evidence>
<dbReference type="InterPro" id="IPR011527">
    <property type="entry name" value="ABC1_TM_dom"/>
</dbReference>
<evidence type="ECO:0000256" key="1">
    <source>
        <dbReference type="ARBA" id="ARBA00004651"/>
    </source>
</evidence>
<dbReference type="AlphaFoldDB" id="A0A0W0Y5I1"/>
<feature type="transmembrane region" description="Helical" evidence="9">
    <location>
        <begin position="204"/>
        <end position="227"/>
    </location>
</feature>
<evidence type="ECO:0000256" key="6">
    <source>
        <dbReference type="ARBA" id="ARBA00022840"/>
    </source>
</evidence>
<keyword evidence="3" id="KW-1003">Cell membrane</keyword>
<evidence type="ECO:0000259" key="12">
    <source>
        <dbReference type="PROSITE" id="PS50990"/>
    </source>
</evidence>
<comment type="subcellular location">
    <subcellularLocation>
        <location evidence="1">Cell membrane</location>
        <topology evidence="1">Multi-pass membrane protein</topology>
    </subcellularLocation>
</comment>
<dbReference type="Proteomes" id="UP000054618">
    <property type="component" value="Unassembled WGS sequence"/>
</dbReference>
<evidence type="ECO:0000256" key="5">
    <source>
        <dbReference type="ARBA" id="ARBA00022741"/>
    </source>
</evidence>